<reference evidence="2 3" key="1">
    <citation type="submission" date="2018-04" db="EMBL/GenBank/DDBJ databases">
        <authorList>
            <person name="Vogel A."/>
        </authorList>
    </citation>
    <scope>NUCLEOTIDE SEQUENCE [LARGE SCALE GENOMIC DNA]</scope>
</reference>
<sequence length="93" mass="10568">MAVLDLHHPWLFGFGILGNIISLLVFLAPMSTFIRIWRAKSTMGFHSFALALLAGFVSRFPLLFLLHRLVLRFKYSKQRVLSSCHSTCLSSSQ</sequence>
<protein>
    <submittedName>
        <fullName evidence="2">Uncharacterized protein</fullName>
    </submittedName>
</protein>
<dbReference type="GO" id="GO:0016020">
    <property type="term" value="C:membrane"/>
    <property type="evidence" value="ECO:0007669"/>
    <property type="project" value="InterPro"/>
</dbReference>
<gene>
    <name evidence="2" type="ORF">CCAM_LOCUS2696</name>
</gene>
<accession>A0A484K5T9</accession>
<dbReference type="InterPro" id="IPR004316">
    <property type="entry name" value="SWEET_rpt"/>
</dbReference>
<dbReference type="Pfam" id="PF03083">
    <property type="entry name" value="MtN3_slv"/>
    <property type="match status" value="1"/>
</dbReference>
<dbReference type="EMBL" id="OOIL02000126">
    <property type="protein sequence ID" value="VFQ60920.1"/>
    <property type="molecule type" value="Genomic_DNA"/>
</dbReference>
<evidence type="ECO:0000256" key="1">
    <source>
        <dbReference type="SAM" id="Phobius"/>
    </source>
</evidence>
<evidence type="ECO:0000313" key="2">
    <source>
        <dbReference type="EMBL" id="VFQ60920.1"/>
    </source>
</evidence>
<keyword evidence="3" id="KW-1185">Reference proteome</keyword>
<feature type="transmembrane region" description="Helical" evidence="1">
    <location>
        <begin position="12"/>
        <end position="36"/>
    </location>
</feature>
<dbReference type="AlphaFoldDB" id="A0A484K5T9"/>
<dbReference type="OrthoDB" id="409725at2759"/>
<dbReference type="Proteomes" id="UP000595140">
    <property type="component" value="Unassembled WGS sequence"/>
</dbReference>
<name>A0A484K5T9_9ASTE</name>
<organism evidence="2 3">
    <name type="scientific">Cuscuta campestris</name>
    <dbReference type="NCBI Taxonomy" id="132261"/>
    <lineage>
        <taxon>Eukaryota</taxon>
        <taxon>Viridiplantae</taxon>
        <taxon>Streptophyta</taxon>
        <taxon>Embryophyta</taxon>
        <taxon>Tracheophyta</taxon>
        <taxon>Spermatophyta</taxon>
        <taxon>Magnoliopsida</taxon>
        <taxon>eudicotyledons</taxon>
        <taxon>Gunneridae</taxon>
        <taxon>Pentapetalae</taxon>
        <taxon>asterids</taxon>
        <taxon>lamiids</taxon>
        <taxon>Solanales</taxon>
        <taxon>Convolvulaceae</taxon>
        <taxon>Cuscuteae</taxon>
        <taxon>Cuscuta</taxon>
        <taxon>Cuscuta subgen. Grammica</taxon>
        <taxon>Cuscuta sect. Cleistogrammica</taxon>
    </lineage>
</organism>
<keyword evidence="1" id="KW-0472">Membrane</keyword>
<keyword evidence="1" id="KW-1133">Transmembrane helix</keyword>
<evidence type="ECO:0000313" key="3">
    <source>
        <dbReference type="Proteomes" id="UP000595140"/>
    </source>
</evidence>
<feature type="transmembrane region" description="Helical" evidence="1">
    <location>
        <begin position="48"/>
        <end position="71"/>
    </location>
</feature>
<keyword evidence="1" id="KW-0812">Transmembrane</keyword>
<proteinExistence type="predicted"/>